<comment type="caution">
    <text evidence="1">The sequence shown here is derived from an EMBL/GenBank/DDBJ whole genome shotgun (WGS) entry which is preliminary data.</text>
</comment>
<feature type="non-terminal residue" evidence="1">
    <location>
        <position position="82"/>
    </location>
</feature>
<protein>
    <recommendedName>
        <fullName evidence="3">Zinc-ribbon domain-containing protein</fullName>
    </recommendedName>
</protein>
<evidence type="ECO:0000313" key="1">
    <source>
        <dbReference type="EMBL" id="TDS26849.1"/>
    </source>
</evidence>
<gene>
    <name evidence="1" type="ORF">BY453_1311</name>
</gene>
<name>A0A4R7DWX8_9FIRM</name>
<dbReference type="AlphaFoldDB" id="A0A4R7DWX8"/>
<organism evidence="1 2">
    <name type="scientific">Halanaerobium congolense</name>
    <dbReference type="NCBI Taxonomy" id="54121"/>
    <lineage>
        <taxon>Bacteria</taxon>
        <taxon>Bacillati</taxon>
        <taxon>Bacillota</taxon>
        <taxon>Clostridia</taxon>
        <taxon>Halanaerobiales</taxon>
        <taxon>Halanaerobiaceae</taxon>
        <taxon>Halanaerobium</taxon>
    </lineage>
</organism>
<proteinExistence type="predicted"/>
<evidence type="ECO:0000313" key="2">
    <source>
        <dbReference type="Proteomes" id="UP000295758"/>
    </source>
</evidence>
<evidence type="ECO:0008006" key="3">
    <source>
        <dbReference type="Google" id="ProtNLM"/>
    </source>
</evidence>
<reference evidence="1 2" key="1">
    <citation type="submission" date="2019-03" db="EMBL/GenBank/DDBJ databases">
        <title>Deep subsurface shale carbon reservoir microbial communities from Ohio and West Virginia, USA.</title>
        <authorList>
            <person name="Wrighton K."/>
        </authorList>
    </citation>
    <scope>NUCLEOTIDE SEQUENCE [LARGE SCALE GENOMIC DNA]</scope>
    <source>
        <strain evidence="1 2">UTICA-S4D12</strain>
    </source>
</reference>
<accession>A0A4R7DWX8</accession>
<dbReference type="Proteomes" id="UP000295758">
    <property type="component" value="Unassembled WGS sequence"/>
</dbReference>
<sequence>MKCENCKATIKNNNSFCYNCGFYQAENQFETEVVNKKYKQELVKFIERINECFCQAKNVPPYQSNCVPPSLKKRRRRKYSFC</sequence>
<dbReference type="EMBL" id="SOAA01000031">
    <property type="protein sequence ID" value="TDS26849.1"/>
    <property type="molecule type" value="Genomic_DNA"/>
</dbReference>